<proteinExistence type="predicted"/>
<dbReference type="FunFam" id="1.10.490.160:FF:000003">
    <property type="entry name" value="Ryanodine receptor, isoform E"/>
    <property type="match status" value="1"/>
</dbReference>
<feature type="compositionally biased region" description="Polar residues" evidence="14">
    <location>
        <begin position="944"/>
        <end position="958"/>
    </location>
</feature>
<keyword evidence="10" id="KW-0406">Ion transport</keyword>
<evidence type="ECO:0000256" key="7">
    <source>
        <dbReference type="ARBA" id="ARBA00022837"/>
    </source>
</evidence>
<dbReference type="GO" id="GO:0006874">
    <property type="term" value="P:intracellular calcium ion homeostasis"/>
    <property type="evidence" value="ECO:0007669"/>
    <property type="project" value="InterPro"/>
</dbReference>
<dbReference type="GO" id="GO:0006941">
    <property type="term" value="P:striated muscle contraction"/>
    <property type="evidence" value="ECO:0007669"/>
    <property type="project" value="TreeGrafter"/>
</dbReference>
<dbReference type="SMART" id="SM00449">
    <property type="entry name" value="SPRY"/>
    <property type="match status" value="2"/>
</dbReference>
<keyword evidence="9 15" id="KW-1133">Transmembrane helix</keyword>
<evidence type="ECO:0000256" key="2">
    <source>
        <dbReference type="ARBA" id="ARBA00022448"/>
    </source>
</evidence>
<keyword evidence="4" id="KW-0107">Calcium channel</keyword>
<dbReference type="GO" id="GO:0030018">
    <property type="term" value="C:Z disc"/>
    <property type="evidence" value="ECO:0007669"/>
    <property type="project" value="TreeGrafter"/>
</dbReference>
<evidence type="ECO:0000256" key="11">
    <source>
        <dbReference type="ARBA" id="ARBA00023136"/>
    </source>
</evidence>
<feature type="transmembrane region" description="Helical" evidence="15">
    <location>
        <begin position="3939"/>
        <end position="3957"/>
    </location>
</feature>
<dbReference type="Pfam" id="PF21119">
    <property type="entry name" value="RYDR_Jsol"/>
    <property type="match status" value="1"/>
</dbReference>
<dbReference type="GO" id="GO:0034704">
    <property type="term" value="C:calcium channel complex"/>
    <property type="evidence" value="ECO:0007669"/>
    <property type="project" value="TreeGrafter"/>
</dbReference>
<evidence type="ECO:0000256" key="6">
    <source>
        <dbReference type="ARBA" id="ARBA00022737"/>
    </source>
</evidence>
<dbReference type="Pfam" id="PF02026">
    <property type="entry name" value="RyR"/>
    <property type="match status" value="4"/>
</dbReference>
<evidence type="ECO:0000256" key="5">
    <source>
        <dbReference type="ARBA" id="ARBA00022692"/>
    </source>
</evidence>
<evidence type="ECO:0000256" key="12">
    <source>
        <dbReference type="ARBA" id="ARBA00023286"/>
    </source>
</evidence>
<dbReference type="InterPro" id="IPR009460">
    <property type="entry name" value="Ryanrecept_TM4-6"/>
</dbReference>
<dbReference type="PANTHER" id="PTHR46399:SF8">
    <property type="entry name" value="B30.2_SPRY DOMAIN-CONTAINING PROTEIN"/>
    <property type="match status" value="1"/>
</dbReference>
<evidence type="ECO:0000259" key="16">
    <source>
        <dbReference type="PROSITE" id="PS50188"/>
    </source>
</evidence>
<keyword evidence="19" id="KW-1185">Reference proteome</keyword>
<feature type="region of interest" description="Disordered" evidence="14">
    <location>
        <begin position="3966"/>
        <end position="3995"/>
    </location>
</feature>
<feature type="compositionally biased region" description="Polar residues" evidence="14">
    <location>
        <begin position="2249"/>
        <end position="2268"/>
    </location>
</feature>
<dbReference type="FunFam" id="2.60.120.920:FF:000003">
    <property type="entry name" value="ryanodine receptor isoform X2"/>
    <property type="match status" value="1"/>
</dbReference>
<dbReference type="PROSITE" id="PS50919">
    <property type="entry name" value="MIR"/>
    <property type="match status" value="1"/>
</dbReference>
<feature type="domain" description="B30.2/SPRY" evidence="16">
    <location>
        <begin position="487"/>
        <end position="670"/>
    </location>
</feature>
<dbReference type="SUPFAM" id="SSF82109">
    <property type="entry name" value="MIR domain"/>
    <property type="match status" value="1"/>
</dbReference>
<comment type="caution">
    <text evidence="18">The sequence shown here is derived from an EMBL/GenBank/DDBJ whole genome shotgun (WGS) entry which is preliminary data.</text>
</comment>
<dbReference type="Proteomes" id="UP000719412">
    <property type="component" value="Unassembled WGS sequence"/>
</dbReference>
<feature type="region of interest" description="Disordered" evidence="14">
    <location>
        <begin position="3829"/>
        <end position="3863"/>
    </location>
</feature>
<evidence type="ECO:0000313" key="18">
    <source>
        <dbReference type="EMBL" id="KAH0808950.1"/>
    </source>
</evidence>
<dbReference type="InterPro" id="IPR011992">
    <property type="entry name" value="EF-hand-dom_pair"/>
</dbReference>
<dbReference type="GO" id="GO:0033017">
    <property type="term" value="C:sarcoplasmic reticulum membrane"/>
    <property type="evidence" value="ECO:0007669"/>
    <property type="project" value="UniProtKB-SubCell"/>
</dbReference>
<accession>A0A8J6H6D8</accession>
<dbReference type="InterPro" id="IPR013662">
    <property type="entry name" value="RIH_assoc-dom"/>
</dbReference>
<evidence type="ECO:0000256" key="1">
    <source>
        <dbReference type="ARBA" id="ARBA00004326"/>
    </source>
</evidence>
<dbReference type="Pfam" id="PF08454">
    <property type="entry name" value="RIH_assoc"/>
    <property type="match status" value="1"/>
</dbReference>
<dbReference type="GO" id="GO:0005790">
    <property type="term" value="C:smooth endoplasmic reticulum"/>
    <property type="evidence" value="ECO:0007669"/>
    <property type="project" value="TreeGrafter"/>
</dbReference>
<feature type="transmembrane region" description="Helical" evidence="15">
    <location>
        <begin position="3741"/>
        <end position="3768"/>
    </location>
</feature>
<evidence type="ECO:0000256" key="13">
    <source>
        <dbReference type="ARBA" id="ARBA00023303"/>
    </source>
</evidence>
<dbReference type="FunFam" id="1.10.238.10:FF:000132">
    <property type="entry name" value="Ryanodine receptor 44F"/>
    <property type="match status" value="1"/>
</dbReference>
<dbReference type="PROSITE" id="PS50188">
    <property type="entry name" value="B302_SPRY"/>
    <property type="match status" value="1"/>
</dbReference>
<reference evidence="18" key="1">
    <citation type="journal article" date="2020" name="J Insects Food Feed">
        <title>The yellow mealworm (Tenebrio molitor) genome: a resource for the emerging insects as food and feed industry.</title>
        <authorList>
            <person name="Eriksson T."/>
            <person name="Andere A."/>
            <person name="Kelstrup H."/>
            <person name="Emery V."/>
            <person name="Picard C."/>
        </authorList>
    </citation>
    <scope>NUCLEOTIDE SEQUENCE</scope>
    <source>
        <strain evidence="18">Stoneville</strain>
        <tissue evidence="18">Whole head</tissue>
    </source>
</reference>
<dbReference type="SUPFAM" id="SSF49899">
    <property type="entry name" value="Concanavalin A-like lectins/glucanases"/>
    <property type="match status" value="1"/>
</dbReference>
<dbReference type="EMBL" id="JABDTM020028434">
    <property type="protein sequence ID" value="KAH0808950.1"/>
    <property type="molecule type" value="Genomic_DNA"/>
</dbReference>
<keyword evidence="5 15" id="KW-0812">Transmembrane</keyword>
<dbReference type="Pfam" id="PF08709">
    <property type="entry name" value="Ins145_P3_rec"/>
    <property type="match status" value="1"/>
</dbReference>
<dbReference type="InterPro" id="IPR003877">
    <property type="entry name" value="SPRY_dom"/>
</dbReference>
<dbReference type="Gene3D" id="2.60.120.920">
    <property type="match status" value="1"/>
</dbReference>
<keyword evidence="7" id="KW-0106">Calcium</keyword>
<feature type="compositionally biased region" description="Basic residues" evidence="14">
    <location>
        <begin position="2914"/>
        <end position="2924"/>
    </location>
</feature>
<keyword evidence="3" id="KW-0109">Calcium transport</keyword>
<feature type="compositionally biased region" description="Low complexity" evidence="14">
    <location>
        <begin position="3977"/>
        <end position="3987"/>
    </location>
</feature>
<feature type="region of interest" description="Disordered" evidence="14">
    <location>
        <begin position="1068"/>
        <end position="1090"/>
    </location>
</feature>
<dbReference type="Pfam" id="PF06459">
    <property type="entry name" value="RR_TM4-6"/>
    <property type="match status" value="1"/>
</dbReference>
<evidence type="ECO:0000259" key="17">
    <source>
        <dbReference type="PROSITE" id="PS50919"/>
    </source>
</evidence>
<dbReference type="InterPro" id="IPR003032">
    <property type="entry name" value="Ryanodine_rcpt"/>
</dbReference>
<feature type="transmembrane region" description="Helical" evidence="15">
    <location>
        <begin position="4013"/>
        <end position="4035"/>
    </location>
</feature>
<dbReference type="InterPro" id="IPR013320">
    <property type="entry name" value="ConA-like_dom_sf"/>
</dbReference>
<keyword evidence="12" id="KW-1071">Ligand-gated ion channel</keyword>
<organism evidence="18 19">
    <name type="scientific">Tenebrio molitor</name>
    <name type="common">Yellow mealworm beetle</name>
    <dbReference type="NCBI Taxonomy" id="7067"/>
    <lineage>
        <taxon>Eukaryota</taxon>
        <taxon>Metazoa</taxon>
        <taxon>Ecdysozoa</taxon>
        <taxon>Arthropoda</taxon>
        <taxon>Hexapoda</taxon>
        <taxon>Insecta</taxon>
        <taxon>Pterygota</taxon>
        <taxon>Neoptera</taxon>
        <taxon>Endopterygota</taxon>
        <taxon>Coleoptera</taxon>
        <taxon>Polyphaga</taxon>
        <taxon>Cucujiformia</taxon>
        <taxon>Tenebrionidae</taxon>
        <taxon>Tenebrio</taxon>
    </lineage>
</organism>
<keyword evidence="13" id="KW-0407">Ion channel</keyword>
<dbReference type="InterPro" id="IPR000699">
    <property type="entry name" value="RIH_dom"/>
</dbReference>
<dbReference type="InterPro" id="IPR036300">
    <property type="entry name" value="MIR_dom_sf"/>
</dbReference>
<feature type="compositionally biased region" description="Acidic residues" evidence="14">
    <location>
        <begin position="3172"/>
        <end position="3187"/>
    </location>
</feature>
<keyword evidence="8" id="KW-0703">Sarcoplasmic reticulum</keyword>
<dbReference type="Gene3D" id="6.20.350.10">
    <property type="match status" value="1"/>
</dbReference>
<feature type="compositionally biased region" description="Acidic residues" evidence="14">
    <location>
        <begin position="3845"/>
        <end position="3856"/>
    </location>
</feature>
<feature type="compositionally biased region" description="Basic and acidic residues" evidence="14">
    <location>
        <begin position="870"/>
        <end position="881"/>
    </location>
</feature>
<evidence type="ECO:0000256" key="10">
    <source>
        <dbReference type="ARBA" id="ARBA00023065"/>
    </source>
</evidence>
<gene>
    <name evidence="18" type="ORF">GEV33_013841</name>
</gene>
<feature type="region of interest" description="Disordered" evidence="14">
    <location>
        <begin position="3170"/>
        <end position="3190"/>
    </location>
</feature>
<evidence type="ECO:0008006" key="20">
    <source>
        <dbReference type="Google" id="ProtNLM"/>
    </source>
</evidence>
<dbReference type="SUPFAM" id="SSF47473">
    <property type="entry name" value="EF-hand"/>
    <property type="match status" value="1"/>
</dbReference>
<evidence type="ECO:0000256" key="8">
    <source>
        <dbReference type="ARBA" id="ARBA00022951"/>
    </source>
</evidence>
<feature type="region of interest" description="Disordered" evidence="14">
    <location>
        <begin position="2903"/>
        <end position="2928"/>
    </location>
</feature>
<dbReference type="InterPro" id="IPR001870">
    <property type="entry name" value="B30.2/SPRY"/>
</dbReference>
<feature type="region of interest" description="Disordered" evidence="14">
    <location>
        <begin position="818"/>
        <end position="958"/>
    </location>
</feature>
<dbReference type="Pfam" id="PF00622">
    <property type="entry name" value="SPRY"/>
    <property type="match status" value="1"/>
</dbReference>
<dbReference type="InterPro" id="IPR035764">
    <property type="entry name" value="SPRY2_RyR"/>
</dbReference>
<dbReference type="GO" id="GO:0042383">
    <property type="term" value="C:sarcolemma"/>
    <property type="evidence" value="ECO:0007669"/>
    <property type="project" value="TreeGrafter"/>
</dbReference>
<name>A0A8J6H6D8_TENMO</name>
<feature type="compositionally biased region" description="Basic residues" evidence="14">
    <location>
        <begin position="895"/>
        <end position="909"/>
    </location>
</feature>
<dbReference type="InterPro" id="IPR016093">
    <property type="entry name" value="MIR_motif"/>
</dbReference>
<evidence type="ECO:0000256" key="9">
    <source>
        <dbReference type="ARBA" id="ARBA00022989"/>
    </source>
</evidence>
<dbReference type="Pfam" id="PF01365">
    <property type="entry name" value="RYDR_ITPR"/>
    <property type="match status" value="2"/>
</dbReference>
<evidence type="ECO:0000256" key="4">
    <source>
        <dbReference type="ARBA" id="ARBA00022673"/>
    </source>
</evidence>
<evidence type="ECO:0000313" key="19">
    <source>
        <dbReference type="Proteomes" id="UP000719412"/>
    </source>
</evidence>
<dbReference type="PANTHER" id="PTHR46399">
    <property type="entry name" value="B30.2/SPRY DOMAIN-CONTAINING PROTEIN"/>
    <property type="match status" value="1"/>
</dbReference>
<dbReference type="InterPro" id="IPR015925">
    <property type="entry name" value="Ryanodine_IP3_receptor"/>
</dbReference>
<dbReference type="Gene3D" id="1.10.490.160">
    <property type="match status" value="2"/>
</dbReference>
<feature type="region of interest" description="Disordered" evidence="14">
    <location>
        <begin position="2247"/>
        <end position="2271"/>
    </location>
</feature>
<protein>
    <recommendedName>
        <fullName evidence="20">Ryanodine receptor</fullName>
    </recommendedName>
</protein>
<dbReference type="InterPro" id="IPR014821">
    <property type="entry name" value="Ins145_P3_rcpt"/>
</dbReference>
<reference evidence="18" key="2">
    <citation type="submission" date="2021-08" db="EMBL/GenBank/DDBJ databases">
        <authorList>
            <person name="Eriksson T."/>
        </authorList>
    </citation>
    <scope>NUCLEOTIDE SEQUENCE</scope>
    <source>
        <strain evidence="18">Stoneville</strain>
        <tissue evidence="18">Whole head</tissue>
    </source>
</reference>
<evidence type="ECO:0000256" key="3">
    <source>
        <dbReference type="ARBA" id="ARBA00022568"/>
    </source>
</evidence>
<dbReference type="InterPro" id="IPR048581">
    <property type="entry name" value="RYDR_Jsol"/>
</dbReference>
<dbReference type="GO" id="GO:0014808">
    <property type="term" value="P:release of sequestered calcium ion into cytosol by sarcoplasmic reticulum"/>
    <property type="evidence" value="ECO:0007669"/>
    <property type="project" value="TreeGrafter"/>
</dbReference>
<dbReference type="InterPro" id="IPR043136">
    <property type="entry name" value="B30.2/SPRY_sf"/>
</dbReference>
<keyword evidence="2" id="KW-0813">Transport</keyword>
<dbReference type="CDD" id="cd12878">
    <property type="entry name" value="SPRY2_RyR"/>
    <property type="match status" value="1"/>
</dbReference>
<dbReference type="Gene3D" id="2.80.10.50">
    <property type="match status" value="1"/>
</dbReference>
<dbReference type="InterPro" id="IPR013333">
    <property type="entry name" value="Ryan_recept"/>
</dbReference>
<evidence type="ECO:0000256" key="15">
    <source>
        <dbReference type="SAM" id="Phobius"/>
    </source>
</evidence>
<comment type="subcellular location">
    <subcellularLocation>
        <location evidence="1">Sarcoplasmic reticulum membrane</location>
        <topology evidence="1">Multi-pass membrane protein</topology>
    </subcellularLocation>
</comment>
<keyword evidence="11 15" id="KW-0472">Membrane</keyword>
<sequence>MAEAEGGSEQDDVSFLRTEDMVCLSCTATGERVCLAAEGFGNRHCFLENIADKNIPPDLSQCVFVIEQALSVRALQELVTAAGNETGKGTGSGHRTLLYGNAILLRHQNSDMYLACLSTSSSNDKLAFDVGLQEHSQGEACWWTVHPASKQSRDEANTATTAFCLRQEKDDQKTVLEDKDLEVIGSPIIKYGDSTVIVQHSETGLWLSYKSYETKKKGVGKVEEKQAVLHEEGKMDDGLDFSRSQEEESRTARVIRKCSSLFTQFIKYVPYPGGGEKWGGNGVEPCFYFGNMNKNVIAGPLAVEDDTAFVPNPVDTSMVSLASYIESIRDKLAENIHEMWAMNKIEAGWQWGEYRDDLRHVHPCLVPFDKLPPAEKKYDSQLAVQTLKTIIALGYYITMDKPPSRIKTVRLPNEPFMQSNGYKPAPLDLSAITLTPKLEELVDQLAENTHNLWAKERIQQGWTYGLNEDPDMFRSPHLVPYAKVDEAIKKANRDTASETVRTLLVYGYNLDPPTGEQHEALLAEANRSRHTAFRTYRVEKNYAVSSGKWYFEFEILTAGPMRVGWAKADCAPGCMLGSDENTWAFDGYNEEKVYSNSAESFGKQWQVGDVVGVFLDLIDHTISFSLNGELLMDALGGETTFADVQGDNFVPAFTFSVGQKARLCFGQDVTQLKYFTTCGLQEGYEPFCVNMNRPVTYWYTKDQPIFENTDDMLDTKIDVTRILAGSDSPPCLKISHNTFETMEKANWEFLRLSLPVICHSTFISEEEKMRHWQEIKIRQHRLKAEAESQNTPAHIEQMMMKSGFSMSDIKGLQRNYSEDAVESDEVMKHHTKSTKSMPARPPRKGSLSRNVNGFEDNLLNVNSGRGVHRSSSELDLNRYHDMAPTNQEKLDDKKKRGRSPFRFFSRKKAGNSPGTESIKADKSKTPEPDRDRMATVKAPARSVGLSSSMLTRSPTVKQSQTDLMQAPSVPIGQQKQLSVPHTSGVEAVGDELYDAECLKLINEYFYGVRIYPGQDPTHVYVGWVTTQYHLHTKDFNQNQVRKSSIVITDEYDRLLDWMVIQSSKEERAIPEATAENSQGAPKTRSHPHLGYEQKSSHFKELCKMEPETKLFPAIFVEATSKEILQIELGRTPTSLPLSAAVLQNSAKHVIPQFPPRLKVQCLKPHQWARVPNQSLQVHALKLSDIRGWSMLCEDPISMLALHIPEEDRCIDVLELIEMDKLLSFHAHTLTLYAALCYQSNYKAAHVLCKHVNQRQLLYAIKSEYMSGPLRQGFYDLLIAVHIESAATTMEVCQNEYVIPLGQELKDMYENPEMGHSLRALKMESVQPQMNMSEITDTIDNIKNLYSPYFPLDIVRNYVMTALAEAVETNQVHNRDPIGGSNENLFLPLLKLVDRLLLVGMLRDEDVEKLLIMVCPETWDPSFQKDGKDEHRKGLLSMKMAEGAKLQMCYLLQHLCDIQLRHRVESVIAFSHAFVGDVQADQLRRYIEIKQSDLPSAVAAKKTREFRCPPREQMNAILWFKNLEEEDKENCPLGDELCEKLNEFHTRLMSHVSLQALQAPAEEENNDVQKPGPFKRLYNFINAVKELEEEPKEEPEPEKKTPEEVFRKVLISTIVKWASEESIESPNLVQEMFSLLVRQYDSVGELIRALQKTYIINAKTKQDVAEMWVGLSKIRALLPVQMSQEEEELMRERLWKLVNNHTFFQHPDLIRVLRIHENSNSELIEKGYPDLGWDPVEGERYLDFLRFCVWVNGESVEENANLVIRLLIRRPECLGPALRGEGEGLLRAIVDANKMSERISDRRKMMDEAEGTVNIAQFSHPLPESDDDEDYIDTGAAILNFYCTLVDLLGRCAPDATVIDLGKNESLRARAILRSLVPLEDLQGVLSLRFTLQNPAAGEERPKSDMPSGLIPGHKQSVVLFLERVYGIETQELFFRLLEEAFLPDLRCATMLDRNDGSESDMALSMNRYIGNSILPLLIQHSKFYSEAENYASLLDATLHTVYRLSKNRMLTKGQREAVSDFLVALTSALQPSMLLKLLRKLTVDVSNLSEYTTVALRLLTLHYDRCAKYYGSSSGQGLYGAASDEEKRLTMMLFSNIFDSLSKMDYDPELFGKALPCLSAIGCALPPDYSLSKNYDDEWYANKSSKTGPDGPYNPQPINTSSVALNNDLNSIVQQFSEHYHDAWASRKLENGWQYGETWSDSNKTHPRLKPYTMLNDYEKERYKEPVRESLKALLAIGWSVEHSEVDIPSNNRNSIHRQSTDGSSPYNYNPHPVDMTNLTLSREMQNMAERLAENAHDIWAKKKKEELNTCGGGIHPQLVPYDLLTDKEKRKDRERSQEFLKYLQYQGYKLHRPNRGGQGEAEQSTAGPSIELRFAYSLLEKLIQYADRATINMKLLKPSSTFSRRPSYKTSSRDIKFFSKVVLPLMEKYFSTHRNYFIAIATATNNVGAASLKEKEMVASLFCKLASLLRSRLTAFGADVRITVRCLQVLVKGIDAKSLVKNCPEFIRTSMLTFFNNTADDLGHTIINLQEGKYSHLRGTHLKTSTSLFYVNTVIIPILTAMFDHLANCEYGSDLLLDEIQVASYKILQALYTLGTDPNLTHERKYLKTEIEKYKPALGSCLGAFSSTFPVAFLEPHLNKHNQFSLLNRIADHSLEAQDIMARMEGSMPTLETILSEVDQFVESEKTYSDAPYIIDVIMPMLCSYLPFWWSQGPDNVSPTGGAHVSMVTAEHMNHLLKNVLKLIKKNIGNETSPWMTRIAAYTQQIIINSSEELLKDPFLPLAERVKKRTEAMFHKEESLRGFIKSSSDDTSQIETQIQEDWHLLVRDIYAFYPLLIKYVDLQRNHWLRHNIAEAEDLYNHVADIFNIWSKSQYFLREEQNFISANEIDNMVLIMPTASRRTVVPDGTQPTGGKKKKKHRDKKRDKDKEIQASLMVACLKRLLPVGLNLFAGREQELVQHCKDRFLKKMPEYDIIDFAKTQLTLPDKIDPADEMSWQHYLYSQLGSKKSAAVGVVDSNGKNVLEETVDRIVAMSKVLYGLHMASRPKTNTNGWKKVLGAARKRAALACLRCQHLYKLSRHRAINIFIRSYYELWLQDENVGQEVMIEDLTQSFEDSELKKKEAEEEEAKPDPLTQLVTTFCRGAMTERSGALQEDPLYMSYAEIIAKSCGEEEEEGEEEESGEGEEGGASIHEQEMEKQKLLFNQARLANRGVAEMVLLHISACKGVPSEMVMKTLELGISILRGGNFDIQMGMLNHLKEKKDVGFFTSIAGLMNSCSVLDLDAFERAAGEKNMHDAEFTCALFRFIQLTCEGHNLEWQNYLRTQAGNTTTVNVVICTVDYLLRLQESIMDFYWHYSSKELIDPAGKANFFKAIGVASQVFNTLTEVIQGPCPLNQQALAHSRLWDAVGGFLFLFSHMQDKLSKHSSQVDLLKELLNLQKDMITMMLSMLEGNVVNGTIGKQMVDTLVESASNVELILKYFDMFLKLKDLTSSPSFLEIDINSDGWVYPKDFKEKMEQQKSYTSEEIDFLLACCEVNHDGKIDYMGFIDRFHEPAKEIGFNLAVLLTNLSEHMPNEPRLARFLETAGSVLNYFEPFLGRIEILGGSKRIERVYFEIKESNIEQWEKPQIKESKRAFFYSIVTEGGDKEKLEAFINFCEDAIFEMQHASGLMAVEDSGGGGPTRAASYSYMNVDDEERGKDPIRRGYQSVKEGIAYGLSALSPSNIKHKIAEMQQMTIPELFIGFFRMIMYAFYYSGFGVAIIFKYIFGVLLSLMRGPVEEPVVEIKEEEEKVGLTRVLPALPSTEEQNTQMQAFGLDITKEDNGQYKMAAHESPTTSQPSSAEGEGETTPEEDGEHAEVEAPEVPLSLSDLLGGEQAKRAAQEKVEAQAAQQAAMQAIESESKQPVITEPSAVSQINFGAYSHRAVSFLARNFYNLKYVALVLAFCINFMLLFYRVSTLNDDAEGSGSKGIPDIIEGSAEGSSAGSGESGEDEEDPLELVHVDEDFYYMAHVMRLAAILHSVVSLAMLIAYYNLKVPLAIFKREKEIARRLEFEGLYIAEQPEDDDLKSHWDKLVISAKSFPVNYWDKFVKKKVRQKYSETYDFDSISNLLGMEKTSFQQQESDEGKSFIYLKFYVQEEDEEVDKKCHDMLTV</sequence>
<dbReference type="GO" id="GO:0005219">
    <property type="term" value="F:ryanodine-sensitive calcium-release channel activity"/>
    <property type="evidence" value="ECO:0007669"/>
    <property type="project" value="InterPro"/>
</dbReference>
<evidence type="ECO:0000256" key="14">
    <source>
        <dbReference type="SAM" id="MobiDB-lite"/>
    </source>
</evidence>
<dbReference type="PRINTS" id="PR00795">
    <property type="entry name" value="RYANODINER"/>
</dbReference>
<feature type="domain" description="MIR" evidence="17">
    <location>
        <begin position="94"/>
        <end position="148"/>
    </location>
</feature>
<keyword evidence="6" id="KW-0677">Repeat</keyword>
<dbReference type="SMART" id="SM00472">
    <property type="entry name" value="MIR"/>
    <property type="match status" value="1"/>
</dbReference>
<feature type="compositionally biased region" description="Basic and acidic residues" evidence="14">
    <location>
        <begin position="918"/>
        <end position="934"/>
    </location>
</feature>